<evidence type="ECO:0000313" key="2">
    <source>
        <dbReference type="Proteomes" id="UP000790709"/>
    </source>
</evidence>
<evidence type="ECO:0000313" key="1">
    <source>
        <dbReference type="EMBL" id="KAH7929155.1"/>
    </source>
</evidence>
<organism evidence="1 2">
    <name type="scientific">Leucogyrophana mollusca</name>
    <dbReference type="NCBI Taxonomy" id="85980"/>
    <lineage>
        <taxon>Eukaryota</taxon>
        <taxon>Fungi</taxon>
        <taxon>Dikarya</taxon>
        <taxon>Basidiomycota</taxon>
        <taxon>Agaricomycotina</taxon>
        <taxon>Agaricomycetes</taxon>
        <taxon>Agaricomycetidae</taxon>
        <taxon>Boletales</taxon>
        <taxon>Boletales incertae sedis</taxon>
        <taxon>Leucogyrophana</taxon>
    </lineage>
</organism>
<gene>
    <name evidence="1" type="ORF">BV22DRAFT_1192224</name>
</gene>
<dbReference type="EMBL" id="MU266344">
    <property type="protein sequence ID" value="KAH7929155.1"/>
    <property type="molecule type" value="Genomic_DNA"/>
</dbReference>
<reference evidence="1" key="1">
    <citation type="journal article" date="2021" name="New Phytol.">
        <title>Evolutionary innovations through gain and loss of genes in the ectomycorrhizal Boletales.</title>
        <authorList>
            <person name="Wu G."/>
            <person name="Miyauchi S."/>
            <person name="Morin E."/>
            <person name="Kuo A."/>
            <person name="Drula E."/>
            <person name="Varga T."/>
            <person name="Kohler A."/>
            <person name="Feng B."/>
            <person name="Cao Y."/>
            <person name="Lipzen A."/>
            <person name="Daum C."/>
            <person name="Hundley H."/>
            <person name="Pangilinan J."/>
            <person name="Johnson J."/>
            <person name="Barry K."/>
            <person name="LaButti K."/>
            <person name="Ng V."/>
            <person name="Ahrendt S."/>
            <person name="Min B."/>
            <person name="Choi I.G."/>
            <person name="Park H."/>
            <person name="Plett J.M."/>
            <person name="Magnuson J."/>
            <person name="Spatafora J.W."/>
            <person name="Nagy L.G."/>
            <person name="Henrissat B."/>
            <person name="Grigoriev I.V."/>
            <person name="Yang Z.L."/>
            <person name="Xu J."/>
            <person name="Martin F.M."/>
        </authorList>
    </citation>
    <scope>NUCLEOTIDE SEQUENCE</scope>
    <source>
        <strain evidence="1">KUC20120723A-06</strain>
    </source>
</reference>
<name>A0ACB8BT49_9AGAM</name>
<accession>A0ACB8BT49</accession>
<proteinExistence type="predicted"/>
<sequence>MTSAVSLETGGSFATTHATPVSYSWRSFMGPFPTEILRMIFKLVYQNHLKELCWDTSYGQTALRALWDLVNHDFASGTLFPYSLAAVCPSWCDILSSFPEFWTRVVISIDARPTPLSDVRSYLQWSRDLPITVIVTRRDDKHEKDYTEEKNRVDAVIGCISEQLFRCETLRVNVIYSSSLPQLRKHFRGEALRLKNLLLESADFGGVDVPDDTSQPLDILDLRCPFVERLYVDGWNFRDVCVADPAAIRWNYHYSSYWFCQLQNLSDITISRYKASENGGRGLSMKATLKALAAMPRLHSLSIRAVEFDNTVIDRDSIGFEGLWSLDLQDLGPNALILFSRAIYTYTDAIAITRCHINFAETFKCNNLTFSEIAKDQDFQWLLKRWNGRELDFVSCEGFNDDLIVSMGGGYGKGPFLCPRMHTLSLWDCTDFTFMELRRMCAARVAEAKEELGEGVDVFDTPYNVSVRPLKVSVNGRRPEVGREEWRNGNVLG</sequence>
<comment type="caution">
    <text evidence="1">The sequence shown here is derived from an EMBL/GenBank/DDBJ whole genome shotgun (WGS) entry which is preliminary data.</text>
</comment>
<protein>
    <submittedName>
        <fullName evidence="1">Uncharacterized protein</fullName>
    </submittedName>
</protein>
<dbReference type="Proteomes" id="UP000790709">
    <property type="component" value="Unassembled WGS sequence"/>
</dbReference>
<keyword evidence="2" id="KW-1185">Reference proteome</keyword>